<reference evidence="2 3" key="1">
    <citation type="journal article" date="2020" name="IScience">
        <title>Genome Sequencing of the Endangered Kingdonia uniflora (Circaeasteraceae, Ranunculales) Reveals Potential Mechanisms of Evolutionary Specialization.</title>
        <authorList>
            <person name="Sun Y."/>
            <person name="Deng T."/>
            <person name="Zhang A."/>
            <person name="Moore M.J."/>
            <person name="Landis J.B."/>
            <person name="Lin N."/>
            <person name="Zhang H."/>
            <person name="Zhang X."/>
            <person name="Huang J."/>
            <person name="Zhang X."/>
            <person name="Sun H."/>
            <person name="Wang H."/>
        </authorList>
    </citation>
    <scope>NUCLEOTIDE SEQUENCE [LARGE SCALE GENOMIC DNA]</scope>
    <source>
        <strain evidence="2">TB1705</strain>
        <tissue evidence="2">Leaf</tissue>
    </source>
</reference>
<dbReference type="Proteomes" id="UP000541444">
    <property type="component" value="Unassembled WGS sequence"/>
</dbReference>
<proteinExistence type="predicted"/>
<dbReference type="AlphaFoldDB" id="A0A7J7NYN0"/>
<evidence type="ECO:0000313" key="3">
    <source>
        <dbReference type="Proteomes" id="UP000541444"/>
    </source>
</evidence>
<gene>
    <name evidence="2" type="ORF">GIB67_024933</name>
</gene>
<organism evidence="2 3">
    <name type="scientific">Kingdonia uniflora</name>
    <dbReference type="NCBI Taxonomy" id="39325"/>
    <lineage>
        <taxon>Eukaryota</taxon>
        <taxon>Viridiplantae</taxon>
        <taxon>Streptophyta</taxon>
        <taxon>Embryophyta</taxon>
        <taxon>Tracheophyta</taxon>
        <taxon>Spermatophyta</taxon>
        <taxon>Magnoliopsida</taxon>
        <taxon>Ranunculales</taxon>
        <taxon>Circaeasteraceae</taxon>
        <taxon>Kingdonia</taxon>
    </lineage>
</organism>
<protein>
    <submittedName>
        <fullName evidence="2">Uncharacterized protein</fullName>
    </submittedName>
</protein>
<evidence type="ECO:0000313" key="2">
    <source>
        <dbReference type="EMBL" id="KAF6172311.1"/>
    </source>
</evidence>
<feature type="region of interest" description="Disordered" evidence="1">
    <location>
        <begin position="244"/>
        <end position="263"/>
    </location>
</feature>
<comment type="caution">
    <text evidence="2">The sequence shown here is derived from an EMBL/GenBank/DDBJ whole genome shotgun (WGS) entry which is preliminary data.</text>
</comment>
<feature type="region of interest" description="Disordered" evidence="1">
    <location>
        <begin position="345"/>
        <end position="364"/>
    </location>
</feature>
<dbReference type="EMBL" id="JACGCM010000440">
    <property type="protein sequence ID" value="KAF6172311.1"/>
    <property type="molecule type" value="Genomic_DNA"/>
</dbReference>
<dbReference type="OrthoDB" id="2143914at2759"/>
<sequence>MFKTLLHISRRSLGSEVPYGTVFSAKSSEPKSHELPCTSAIELVRGSLDLIETPRYSSAIVDKNQEIGSLCLQSSMGLNSSTFMGELVSISEDNCYKVTFSESVINECFSAQNLTKCSNYNELNGCTGLSSASQLYDAVRSSEVAVTASYQSLLTTPFSDECNEIENVFGGAQNLGFIASSCNEFVYVSGSADGPSDDDIETVCPRGEPGGEMGLSESTVKTQDQVSEAQCYDPSVTMVNTEDQNRSFKASAEDKENLEERFRDSTISEETTDNANFFDKFKQGNTDSNAPTKVDCDSANPMVQQPSGVLAEHNLNDLLFVSPERDGYPRNRAFIVGSRTPRGQFSRSIGTSIQRSPSSSNQLNSRPLEATFEYAGNNADIENFSISGNTPIKRGFESPSAWKSSWFMNSFLPLERKDLIWEAIKQRLTLDEESISYCMQRFEDYGGVAKQG</sequence>
<accession>A0A7J7NYN0</accession>
<keyword evidence="3" id="KW-1185">Reference proteome</keyword>
<evidence type="ECO:0000256" key="1">
    <source>
        <dbReference type="SAM" id="MobiDB-lite"/>
    </source>
</evidence>
<name>A0A7J7NYN0_9MAGN</name>